<accession>A0AAI9F1Y2</accession>
<reference evidence="3 4" key="1">
    <citation type="journal article" date="2011" name="Stand. Genomic Sci.">
        <title>Draft genome sequence of Caminibacter mediatlanticus strain TB-2, an epsilonproteobacterium isolated from a deep-sea hydrothermal vent.</title>
        <authorList>
            <person name="Giovannelli D."/>
            <person name="Ferriera S."/>
            <person name="Johnson J."/>
            <person name="Kravitz S."/>
            <person name="Perez-Rodriguez I."/>
            <person name="Ricci J."/>
            <person name="O'Brien C."/>
            <person name="Voordeckers J.W."/>
            <person name="Bini E."/>
            <person name="Vetriani C."/>
        </authorList>
    </citation>
    <scope>NUCLEOTIDE SEQUENCE [LARGE SCALE GENOMIC DNA]</scope>
    <source>
        <strain evidence="3 4">TB-2</strain>
    </source>
</reference>
<feature type="transmembrane region" description="Helical" evidence="2">
    <location>
        <begin position="12"/>
        <end position="32"/>
    </location>
</feature>
<dbReference type="Proteomes" id="UP000003288">
    <property type="component" value="Unassembled WGS sequence"/>
</dbReference>
<keyword evidence="2" id="KW-1133">Transmembrane helix</keyword>
<protein>
    <submittedName>
        <fullName evidence="3">YGGT family protein</fullName>
    </submittedName>
</protein>
<gene>
    <name evidence="3" type="ORF">CMTB2_01663</name>
</gene>
<dbReference type="GO" id="GO:0016020">
    <property type="term" value="C:membrane"/>
    <property type="evidence" value="ECO:0007669"/>
    <property type="project" value="InterPro"/>
</dbReference>
<name>A0AAI9F1Y2_9BACT</name>
<dbReference type="Pfam" id="PF02325">
    <property type="entry name" value="CCB3_YggT"/>
    <property type="match status" value="1"/>
</dbReference>
<evidence type="ECO:0000256" key="2">
    <source>
        <dbReference type="SAM" id="Phobius"/>
    </source>
</evidence>
<dbReference type="RefSeq" id="WP_007472874.1">
    <property type="nucleotide sequence ID" value="NZ_ABCJ01000001.1"/>
</dbReference>
<dbReference type="InterPro" id="IPR003425">
    <property type="entry name" value="CCB3/YggT"/>
</dbReference>
<feature type="transmembrane region" description="Helical" evidence="2">
    <location>
        <begin position="68"/>
        <end position="92"/>
    </location>
</feature>
<evidence type="ECO:0000313" key="4">
    <source>
        <dbReference type="Proteomes" id="UP000003288"/>
    </source>
</evidence>
<evidence type="ECO:0000313" key="3">
    <source>
        <dbReference type="EMBL" id="EDM24182.1"/>
    </source>
</evidence>
<dbReference type="PANTHER" id="PTHR33219:SF14">
    <property type="entry name" value="PROTEIN COFACTOR ASSEMBLY OF COMPLEX C SUBUNIT B CCB3, CHLOROPLASTIC-RELATED"/>
    <property type="match status" value="1"/>
</dbReference>
<keyword evidence="2" id="KW-0812">Transmembrane</keyword>
<organism evidence="3 4">
    <name type="scientific">Caminibacter mediatlanticus TB-2</name>
    <dbReference type="NCBI Taxonomy" id="391592"/>
    <lineage>
        <taxon>Bacteria</taxon>
        <taxon>Pseudomonadati</taxon>
        <taxon>Campylobacterota</taxon>
        <taxon>Epsilonproteobacteria</taxon>
        <taxon>Nautiliales</taxon>
        <taxon>Nautiliaceae</taxon>
        <taxon>Caminibacter</taxon>
    </lineage>
</organism>
<evidence type="ECO:0000256" key="1">
    <source>
        <dbReference type="ARBA" id="ARBA00010894"/>
    </source>
</evidence>
<sequence length="93" mass="10894">MNAFLISILQFINLIIGIYIWVVIIAALITWVQPNPYNPIVRFLWNVTEPVYRWIRRYIPTTFGGFDIAPIILILALQFLQILINNIMASLYQ</sequence>
<proteinExistence type="inferred from homology"/>
<keyword evidence="2" id="KW-0472">Membrane</keyword>
<dbReference type="PANTHER" id="PTHR33219">
    <property type="entry name" value="YLMG HOMOLOG PROTEIN 2, CHLOROPLASTIC"/>
    <property type="match status" value="1"/>
</dbReference>
<dbReference type="EMBL" id="ABCJ01000001">
    <property type="protein sequence ID" value="EDM24182.1"/>
    <property type="molecule type" value="Genomic_DNA"/>
</dbReference>
<comment type="caution">
    <text evidence="3">The sequence shown here is derived from an EMBL/GenBank/DDBJ whole genome shotgun (WGS) entry which is preliminary data.</text>
</comment>
<dbReference type="AlphaFoldDB" id="A0AAI9F1Y2"/>
<comment type="similarity">
    <text evidence="1">Belongs to the YggT family.</text>
</comment>